<evidence type="ECO:0000256" key="1">
    <source>
        <dbReference type="SAM" id="SignalP"/>
    </source>
</evidence>
<reference evidence="3" key="1">
    <citation type="journal article" date="2021" name="BMC Genomics">
        <title>Chromosome-level genome assembly and manually-curated proteome of model necrotroph Parastagonospora nodorum Sn15 reveals a genome-wide trove of candidate effector homologs, and redundancy of virulence-related functions within an accessory chromosome.</title>
        <authorList>
            <person name="Bertazzoni S."/>
            <person name="Jones D.A.B."/>
            <person name="Phan H.T."/>
            <person name="Tan K.-C."/>
            <person name="Hane J.K."/>
        </authorList>
    </citation>
    <scope>NUCLEOTIDE SEQUENCE [LARGE SCALE GENOMIC DNA]</scope>
    <source>
        <strain evidence="3">SN15 / ATCC MYA-4574 / FGSC 10173)</strain>
    </source>
</reference>
<dbReference type="Proteomes" id="UP000663193">
    <property type="component" value="Chromosome 7"/>
</dbReference>
<evidence type="ECO:0000313" key="3">
    <source>
        <dbReference type="Proteomes" id="UP000663193"/>
    </source>
</evidence>
<dbReference type="OMA" id="CKPKTNC"/>
<dbReference type="AlphaFoldDB" id="A0A7U2F1P1"/>
<evidence type="ECO:0000313" key="2">
    <source>
        <dbReference type="EMBL" id="QRC96992.1"/>
    </source>
</evidence>
<protein>
    <submittedName>
        <fullName evidence="2">Uncharacterized protein</fullName>
    </submittedName>
</protein>
<feature type="chain" id="PRO_5034340525" evidence="1">
    <location>
        <begin position="18"/>
        <end position="315"/>
    </location>
</feature>
<organism evidence="2 3">
    <name type="scientific">Phaeosphaeria nodorum (strain SN15 / ATCC MYA-4574 / FGSC 10173)</name>
    <name type="common">Glume blotch fungus</name>
    <name type="synonym">Parastagonospora nodorum</name>
    <dbReference type="NCBI Taxonomy" id="321614"/>
    <lineage>
        <taxon>Eukaryota</taxon>
        <taxon>Fungi</taxon>
        <taxon>Dikarya</taxon>
        <taxon>Ascomycota</taxon>
        <taxon>Pezizomycotina</taxon>
        <taxon>Dothideomycetes</taxon>
        <taxon>Pleosporomycetidae</taxon>
        <taxon>Pleosporales</taxon>
        <taxon>Pleosporineae</taxon>
        <taxon>Phaeosphaeriaceae</taxon>
        <taxon>Parastagonospora</taxon>
    </lineage>
</organism>
<proteinExistence type="predicted"/>
<dbReference type="RefSeq" id="XP_001806622.1">
    <property type="nucleotide sequence ID" value="XM_001806570.1"/>
</dbReference>
<dbReference type="KEGG" id="pno:SNOG_16511"/>
<gene>
    <name evidence="2" type="ORF">JI435_165110</name>
</gene>
<dbReference type="EMBL" id="CP069029">
    <property type="protein sequence ID" value="QRC96992.1"/>
    <property type="molecule type" value="Genomic_DNA"/>
</dbReference>
<keyword evidence="1" id="KW-0732">Signal</keyword>
<dbReference type="OrthoDB" id="3800172at2759"/>
<keyword evidence="3" id="KW-1185">Reference proteome</keyword>
<feature type="signal peptide" evidence="1">
    <location>
        <begin position="1"/>
        <end position="17"/>
    </location>
</feature>
<dbReference type="VEuPathDB" id="FungiDB:JI435_165110"/>
<accession>A0A7U2F1P1</accession>
<name>A0A7U2F1P1_PHANO</name>
<sequence>MKTYAVVLLATCHSVLAAKSPACSSGIYKKLASYSVIKPVSTFCVSKFPPVTQTSVVSTATTITSTSTLTETTTIDTTVLATSTATEFTTVTITAAAANGKRGAKAATPSTPVPFGKVATTSAQPCPELVALKLLASNVVATACSCIISTPTVTSTKTATFTANAQATMTMTIANTIISTVVTTSTATATATVAPAPVENLVTCNNPSALGCSAGVTCSGSTGSCICEQTVEGINLCIDEGGQTCGSQCSSSAACGVGYRCVTSTCCPGTGTCLQLAPGGRVCTNGPAKMMRMLRGSIEKRVVIGYPLHLPPTGA</sequence>